<comment type="caution">
    <text evidence="1">The sequence shown here is derived from an EMBL/GenBank/DDBJ whole genome shotgun (WGS) entry which is preliminary data.</text>
</comment>
<proteinExistence type="predicted"/>
<reference evidence="1 2" key="1">
    <citation type="submission" date="2024-01" db="EMBL/GenBank/DDBJ databases">
        <title>The diversity of rhizobia nodulating Mimosa spp. in eleven states of Brazil covering several biomes is determined by host plant, location, and edaphic factors.</title>
        <authorList>
            <person name="Rouws L."/>
            <person name="Barauna A."/>
            <person name="Beukes C."/>
            <person name="De Faria S.M."/>
            <person name="Gross E."/>
            <person name="Dos Reis Junior F.B."/>
            <person name="Simon M."/>
            <person name="Maluk M."/>
            <person name="Odee D.W."/>
            <person name="Kenicer G."/>
            <person name="Young J.P.W."/>
            <person name="Reis V.M."/>
            <person name="Zilli J."/>
            <person name="James E.K."/>
        </authorList>
    </citation>
    <scope>NUCLEOTIDE SEQUENCE [LARGE SCALE GENOMIC DNA]</scope>
    <source>
        <strain evidence="1 2">JPY530</strain>
    </source>
</reference>
<dbReference type="EMBL" id="JAZHGA010000019">
    <property type="protein sequence ID" value="MEM5342878.1"/>
    <property type="molecule type" value="Genomic_DNA"/>
</dbReference>
<organism evidence="1 2">
    <name type="scientific">Paraburkholderia azotifigens</name>
    <dbReference type="NCBI Taxonomy" id="2057004"/>
    <lineage>
        <taxon>Bacteria</taxon>
        <taxon>Pseudomonadati</taxon>
        <taxon>Pseudomonadota</taxon>
        <taxon>Betaproteobacteria</taxon>
        <taxon>Burkholderiales</taxon>
        <taxon>Burkholderiaceae</taxon>
        <taxon>Paraburkholderia</taxon>
    </lineage>
</organism>
<sequence length="100" mass="11081">MSAEVVENVTMIMAGAGYADDPAAYELNVYIRGPHGMARINADLHRHIFDVFNEYGVQIMTPAYEGDPDEPKAHMFHRAVGECANRPLEMERVQGKSAST</sequence>
<keyword evidence="2" id="KW-1185">Reference proteome</keyword>
<gene>
    <name evidence="1" type="ORF">V4C56_25055</name>
</gene>
<evidence type="ECO:0000313" key="2">
    <source>
        <dbReference type="Proteomes" id="UP001481677"/>
    </source>
</evidence>
<dbReference type="Proteomes" id="UP001481677">
    <property type="component" value="Unassembled WGS sequence"/>
</dbReference>
<protein>
    <submittedName>
        <fullName evidence="1">Uncharacterized protein</fullName>
    </submittedName>
</protein>
<name>A0ABU9R738_9BURK</name>
<accession>A0ABU9R738</accession>
<evidence type="ECO:0000313" key="1">
    <source>
        <dbReference type="EMBL" id="MEM5342878.1"/>
    </source>
</evidence>
<dbReference type="RefSeq" id="WP_197039390.1">
    <property type="nucleotide sequence ID" value="NZ_JAZHFZ010000018.1"/>
</dbReference>